<gene>
    <name evidence="3" type="ORF">GIB67_019563</name>
</gene>
<dbReference type="PANTHER" id="PTHR33127">
    <property type="entry name" value="TRANSMEMBRANE PROTEIN"/>
    <property type="match status" value="1"/>
</dbReference>
<dbReference type="Pfam" id="PF00646">
    <property type="entry name" value="F-box"/>
    <property type="match status" value="1"/>
</dbReference>
<feature type="domain" description="KIB1-4 beta-propeller" evidence="2">
    <location>
        <begin position="98"/>
        <end position="328"/>
    </location>
</feature>
<keyword evidence="4" id="KW-1185">Reference proteome</keyword>
<dbReference type="InterPro" id="IPR036047">
    <property type="entry name" value="F-box-like_dom_sf"/>
</dbReference>
<comment type="caution">
    <text evidence="3">The sequence shown here is derived from an EMBL/GenBank/DDBJ whole genome shotgun (WGS) entry which is preliminary data.</text>
</comment>
<evidence type="ECO:0000259" key="1">
    <source>
        <dbReference type="Pfam" id="PF00646"/>
    </source>
</evidence>
<evidence type="ECO:0008006" key="5">
    <source>
        <dbReference type="Google" id="ProtNLM"/>
    </source>
</evidence>
<dbReference type="SUPFAM" id="SSF81383">
    <property type="entry name" value="F-box domain"/>
    <property type="match status" value="1"/>
</dbReference>
<dbReference type="OrthoDB" id="1863935at2759"/>
<accession>A0A7J7N0F9</accession>
<dbReference type="EMBL" id="JACGCM010001161">
    <property type="protein sequence ID" value="KAF6160623.1"/>
    <property type="molecule type" value="Genomic_DNA"/>
</dbReference>
<evidence type="ECO:0000313" key="3">
    <source>
        <dbReference type="EMBL" id="KAF6160623.1"/>
    </source>
</evidence>
<reference evidence="3 4" key="1">
    <citation type="journal article" date="2020" name="IScience">
        <title>Genome Sequencing of the Endangered Kingdonia uniflora (Circaeasteraceae, Ranunculales) Reveals Potential Mechanisms of Evolutionary Specialization.</title>
        <authorList>
            <person name="Sun Y."/>
            <person name="Deng T."/>
            <person name="Zhang A."/>
            <person name="Moore M.J."/>
            <person name="Landis J.B."/>
            <person name="Lin N."/>
            <person name="Zhang H."/>
            <person name="Zhang X."/>
            <person name="Huang J."/>
            <person name="Zhang X."/>
            <person name="Sun H."/>
            <person name="Wang H."/>
        </authorList>
    </citation>
    <scope>NUCLEOTIDE SEQUENCE [LARGE SCALE GENOMIC DNA]</scope>
    <source>
        <strain evidence="3">TB1705</strain>
        <tissue evidence="3">Leaf</tissue>
    </source>
</reference>
<dbReference type="PANTHER" id="PTHR33127:SF5">
    <property type="entry name" value="TRANSMEMBRANE PROTEIN"/>
    <property type="match status" value="1"/>
</dbReference>
<evidence type="ECO:0000313" key="4">
    <source>
        <dbReference type="Proteomes" id="UP000541444"/>
    </source>
</evidence>
<feature type="domain" description="F-box" evidence="1">
    <location>
        <begin position="29"/>
        <end position="61"/>
    </location>
</feature>
<protein>
    <recommendedName>
        <fullName evidence="5">F-box domain-containing protein</fullName>
    </recommendedName>
</protein>
<proteinExistence type="predicted"/>
<dbReference type="AlphaFoldDB" id="A0A7J7N0F9"/>
<evidence type="ECO:0000259" key="2">
    <source>
        <dbReference type="Pfam" id="PF03478"/>
    </source>
</evidence>
<dbReference type="Proteomes" id="UP000541444">
    <property type="component" value="Unassembled WGS sequence"/>
</dbReference>
<dbReference type="InterPro" id="IPR001810">
    <property type="entry name" value="F-box_dom"/>
</dbReference>
<dbReference type="InterPro" id="IPR005174">
    <property type="entry name" value="KIB1-4_b-propeller"/>
</dbReference>
<dbReference type="CDD" id="cd09917">
    <property type="entry name" value="F-box_SF"/>
    <property type="match status" value="1"/>
</dbReference>
<organism evidence="3 4">
    <name type="scientific">Kingdonia uniflora</name>
    <dbReference type="NCBI Taxonomy" id="39325"/>
    <lineage>
        <taxon>Eukaryota</taxon>
        <taxon>Viridiplantae</taxon>
        <taxon>Streptophyta</taxon>
        <taxon>Embryophyta</taxon>
        <taxon>Tracheophyta</taxon>
        <taxon>Spermatophyta</taxon>
        <taxon>Magnoliopsida</taxon>
        <taxon>Ranunculales</taxon>
        <taxon>Circaeasteraceae</taxon>
        <taxon>Kingdonia</taxon>
    </lineage>
</organism>
<dbReference type="Pfam" id="PF03478">
    <property type="entry name" value="Beta-prop_KIB1-4"/>
    <property type="match status" value="1"/>
</dbReference>
<sequence>MRKRRSSVVDIPIEKRRRSTRLHDYKRPWFDLPVELVECIMGKLLFTDQVCFRSVCKRWRSVRRVKPAKQIPWLLIWHNKSFASCKLYDPVYKKTLTIHNTCLKDFPYSGAVIWSSIKGWLLISFHDNSSFILYSPFTNEIIQFPPFDHCIKDFYTSAAMFSSPPSSPDCIIFIKLHGRNSTQSIFIKTCRPGDSSWTSKNFNINQLFLDSNVGVYNDGFFYCINNNIRILGTYNVALQTWTVLDIPSTLPGNVFVYHRRLVEYGGELLSVPYGDNPETILRLPRTQESWVQFDSLGDRVIFISNTIGLVSDSAPKSGIKNGVYSFSDGKPKYYSFKSRKTHYDRRIYKAITTEDSVMIPICDKNFCNMTWIEPIVQEIEDQSSRSV</sequence>
<name>A0A7J7N0F9_9MAGN</name>